<proteinExistence type="predicted"/>
<dbReference type="PROSITE" id="PS50109">
    <property type="entry name" value="HIS_KIN"/>
    <property type="match status" value="1"/>
</dbReference>
<dbReference type="PANTHER" id="PTHR43047">
    <property type="entry name" value="TWO-COMPONENT HISTIDINE PROTEIN KINASE"/>
    <property type="match status" value="1"/>
</dbReference>
<dbReference type="GO" id="GO:0000155">
    <property type="term" value="F:phosphorelay sensor kinase activity"/>
    <property type="evidence" value="ECO:0007669"/>
    <property type="project" value="TreeGrafter"/>
</dbReference>
<reference evidence="13" key="1">
    <citation type="journal article" date="2015" name="Nature">
        <title>Complex archaea that bridge the gap between prokaryotes and eukaryotes.</title>
        <authorList>
            <person name="Spang A."/>
            <person name="Saw J.H."/>
            <person name="Jorgensen S.L."/>
            <person name="Zaremba-Niedzwiedzka K."/>
            <person name="Martijn J."/>
            <person name="Lind A.E."/>
            <person name="van Eijk R."/>
            <person name="Schleper C."/>
            <person name="Guy L."/>
            <person name="Ettema T.J."/>
        </authorList>
    </citation>
    <scope>NUCLEOTIDE SEQUENCE</scope>
</reference>
<keyword evidence="4" id="KW-1003">Cell membrane</keyword>
<evidence type="ECO:0000256" key="8">
    <source>
        <dbReference type="ARBA" id="ARBA00022777"/>
    </source>
</evidence>
<dbReference type="Gene3D" id="3.30.565.10">
    <property type="entry name" value="Histidine kinase-like ATPase, C-terminal domain"/>
    <property type="match status" value="1"/>
</dbReference>
<dbReference type="PRINTS" id="PR00344">
    <property type="entry name" value="BCTRLSENSOR"/>
</dbReference>
<evidence type="ECO:0000259" key="12">
    <source>
        <dbReference type="PROSITE" id="PS50109"/>
    </source>
</evidence>
<comment type="caution">
    <text evidence="13">The sequence shown here is derived from an EMBL/GenBank/DDBJ whole genome shotgun (WGS) entry which is preliminary data.</text>
</comment>
<dbReference type="EC" id="2.7.13.3" evidence="3"/>
<organism evidence="13">
    <name type="scientific">marine sediment metagenome</name>
    <dbReference type="NCBI Taxonomy" id="412755"/>
    <lineage>
        <taxon>unclassified sequences</taxon>
        <taxon>metagenomes</taxon>
        <taxon>ecological metagenomes</taxon>
    </lineage>
</organism>
<feature type="non-terminal residue" evidence="13">
    <location>
        <position position="1"/>
    </location>
</feature>
<dbReference type="EMBL" id="LAZR01035883">
    <property type="protein sequence ID" value="KKL26305.1"/>
    <property type="molecule type" value="Genomic_DNA"/>
</dbReference>
<keyword evidence="9" id="KW-0067">ATP-binding</keyword>
<dbReference type="InterPro" id="IPR004358">
    <property type="entry name" value="Sig_transdc_His_kin-like_C"/>
</dbReference>
<keyword evidence="6" id="KW-0808">Transferase</keyword>
<evidence type="ECO:0000256" key="2">
    <source>
        <dbReference type="ARBA" id="ARBA00004236"/>
    </source>
</evidence>
<keyword evidence="7" id="KW-0547">Nucleotide-binding</keyword>
<dbReference type="InterPro" id="IPR036890">
    <property type="entry name" value="HATPase_C_sf"/>
</dbReference>
<accession>A0A0F9BWL0</accession>
<comment type="catalytic activity">
    <reaction evidence="1">
        <text>ATP + protein L-histidine = ADP + protein N-phospho-L-histidine.</text>
        <dbReference type="EC" id="2.7.13.3"/>
    </reaction>
</comment>
<dbReference type="GO" id="GO:0005524">
    <property type="term" value="F:ATP binding"/>
    <property type="evidence" value="ECO:0007669"/>
    <property type="project" value="UniProtKB-KW"/>
</dbReference>
<dbReference type="FunFam" id="3.30.565.10:FF:000023">
    <property type="entry name" value="PAS domain-containing sensor histidine kinase"/>
    <property type="match status" value="1"/>
</dbReference>
<evidence type="ECO:0000256" key="11">
    <source>
        <dbReference type="ARBA" id="ARBA00023136"/>
    </source>
</evidence>
<dbReference type="GO" id="GO:0009927">
    <property type="term" value="F:histidine phosphotransfer kinase activity"/>
    <property type="evidence" value="ECO:0007669"/>
    <property type="project" value="TreeGrafter"/>
</dbReference>
<dbReference type="SUPFAM" id="SSF55874">
    <property type="entry name" value="ATPase domain of HSP90 chaperone/DNA topoisomerase II/histidine kinase"/>
    <property type="match status" value="1"/>
</dbReference>
<gene>
    <name evidence="13" type="ORF">LCGC14_2396580</name>
</gene>
<dbReference type="CDD" id="cd16922">
    <property type="entry name" value="HATPase_EvgS-ArcB-TorS-like"/>
    <property type="match status" value="1"/>
</dbReference>
<feature type="domain" description="Histidine kinase" evidence="12">
    <location>
        <begin position="1"/>
        <end position="140"/>
    </location>
</feature>
<dbReference type="GO" id="GO:0005886">
    <property type="term" value="C:plasma membrane"/>
    <property type="evidence" value="ECO:0007669"/>
    <property type="project" value="UniProtKB-SubCell"/>
</dbReference>
<evidence type="ECO:0000256" key="1">
    <source>
        <dbReference type="ARBA" id="ARBA00000085"/>
    </source>
</evidence>
<evidence type="ECO:0000256" key="7">
    <source>
        <dbReference type="ARBA" id="ARBA00022741"/>
    </source>
</evidence>
<dbReference type="InterPro" id="IPR003594">
    <property type="entry name" value="HATPase_dom"/>
</dbReference>
<keyword evidence="11" id="KW-0472">Membrane</keyword>
<evidence type="ECO:0000256" key="3">
    <source>
        <dbReference type="ARBA" id="ARBA00012438"/>
    </source>
</evidence>
<sequence length="145" mass="16153">ELEEHFRVSVSEKDLKLSLEVPGRFIINNDERRTKQVLVNLVGNAIKFTDRGKIAIKALKRDGSVEVSVRDTGIGIKKDHMERLFQAFSRIRNEGEPYREGTGLGLYLSKKITDLLNGGIRAESEVGKGSVFTLSLPLHMKGSEG</sequence>
<keyword evidence="10" id="KW-0902">Two-component regulatory system</keyword>
<protein>
    <recommendedName>
        <fullName evidence="3">histidine kinase</fullName>
        <ecNumber evidence="3">2.7.13.3</ecNumber>
    </recommendedName>
</protein>
<name>A0A0F9BWL0_9ZZZZ</name>
<dbReference type="PANTHER" id="PTHR43047:SF72">
    <property type="entry name" value="OSMOSENSING HISTIDINE PROTEIN KINASE SLN1"/>
    <property type="match status" value="1"/>
</dbReference>
<evidence type="ECO:0000256" key="10">
    <source>
        <dbReference type="ARBA" id="ARBA00023012"/>
    </source>
</evidence>
<comment type="subcellular location">
    <subcellularLocation>
        <location evidence="2">Cell membrane</location>
    </subcellularLocation>
</comment>
<dbReference type="SMART" id="SM00387">
    <property type="entry name" value="HATPase_c"/>
    <property type="match status" value="1"/>
</dbReference>
<evidence type="ECO:0000256" key="6">
    <source>
        <dbReference type="ARBA" id="ARBA00022679"/>
    </source>
</evidence>
<evidence type="ECO:0000313" key="13">
    <source>
        <dbReference type="EMBL" id="KKL26305.1"/>
    </source>
</evidence>
<keyword evidence="8" id="KW-0418">Kinase</keyword>
<evidence type="ECO:0000256" key="4">
    <source>
        <dbReference type="ARBA" id="ARBA00022475"/>
    </source>
</evidence>
<keyword evidence="5" id="KW-0597">Phosphoprotein</keyword>
<dbReference type="InterPro" id="IPR005467">
    <property type="entry name" value="His_kinase_dom"/>
</dbReference>
<evidence type="ECO:0000256" key="5">
    <source>
        <dbReference type="ARBA" id="ARBA00022553"/>
    </source>
</evidence>
<evidence type="ECO:0000256" key="9">
    <source>
        <dbReference type="ARBA" id="ARBA00022840"/>
    </source>
</evidence>
<dbReference type="AlphaFoldDB" id="A0A0F9BWL0"/>
<dbReference type="Pfam" id="PF02518">
    <property type="entry name" value="HATPase_c"/>
    <property type="match status" value="1"/>
</dbReference>